<keyword evidence="1" id="KW-1133">Transmembrane helix</keyword>
<feature type="transmembrane region" description="Helical" evidence="1">
    <location>
        <begin position="122"/>
        <end position="139"/>
    </location>
</feature>
<dbReference type="Proteomes" id="UP001595817">
    <property type="component" value="Unassembled WGS sequence"/>
</dbReference>
<evidence type="ECO:0000313" key="3">
    <source>
        <dbReference type="Proteomes" id="UP001595817"/>
    </source>
</evidence>
<reference evidence="3" key="1">
    <citation type="journal article" date="2019" name="Int. J. Syst. Evol. Microbiol.">
        <title>The Global Catalogue of Microorganisms (GCM) 10K type strain sequencing project: providing services to taxonomists for standard genome sequencing and annotation.</title>
        <authorList>
            <consortium name="The Broad Institute Genomics Platform"/>
            <consortium name="The Broad Institute Genome Sequencing Center for Infectious Disease"/>
            <person name="Wu L."/>
            <person name="Ma J."/>
        </authorList>
    </citation>
    <scope>NUCLEOTIDE SEQUENCE [LARGE SCALE GENOMIC DNA]</scope>
    <source>
        <strain evidence="3">CCUG 59778</strain>
    </source>
</reference>
<evidence type="ECO:0008006" key="4">
    <source>
        <dbReference type="Google" id="ProtNLM"/>
    </source>
</evidence>
<evidence type="ECO:0000313" key="2">
    <source>
        <dbReference type="EMBL" id="MFC4408914.1"/>
    </source>
</evidence>
<organism evidence="2 3">
    <name type="scientific">Chungangia koreensis</name>
    <dbReference type="NCBI Taxonomy" id="752657"/>
    <lineage>
        <taxon>Bacteria</taxon>
        <taxon>Bacillati</taxon>
        <taxon>Bacillota</taxon>
        <taxon>Bacilli</taxon>
        <taxon>Lactobacillales</taxon>
        <taxon>Chungangia</taxon>
    </lineage>
</organism>
<name>A0ABV8X1C6_9LACT</name>
<evidence type="ECO:0000256" key="1">
    <source>
        <dbReference type="SAM" id="Phobius"/>
    </source>
</evidence>
<keyword evidence="1" id="KW-0472">Membrane</keyword>
<feature type="transmembrane region" description="Helical" evidence="1">
    <location>
        <begin position="12"/>
        <end position="30"/>
    </location>
</feature>
<gene>
    <name evidence="2" type="ORF">ACFOZY_00550</name>
</gene>
<keyword evidence="1" id="KW-0812">Transmembrane</keyword>
<protein>
    <recommendedName>
        <fullName evidence="4">DUF1461 domain-containing protein</fullName>
    </recommendedName>
</protein>
<dbReference type="EMBL" id="JBHSEC010000001">
    <property type="protein sequence ID" value="MFC4408914.1"/>
    <property type="molecule type" value="Genomic_DNA"/>
</dbReference>
<feature type="transmembrane region" description="Helical" evidence="1">
    <location>
        <begin position="91"/>
        <end position="110"/>
    </location>
</feature>
<sequence length="147" mass="17113">MSPDLISKAKKLLAFLLIASFLVGVSYLIVFKVSFLPNGYDLATVQNDTVSLKSFNLLGFEREIKTQSYSTHDIWKIDDIKYQINRQKEHFWMLFSFTSISLFLFIYKVLNGMKLWKVVLESNIIFAVLLPMIPLIYTLDRITYLIS</sequence>
<keyword evidence="3" id="KW-1185">Reference proteome</keyword>
<proteinExistence type="predicted"/>
<dbReference type="RefSeq" id="WP_378151116.1">
    <property type="nucleotide sequence ID" value="NZ_JBHSEC010000001.1"/>
</dbReference>
<comment type="caution">
    <text evidence="2">The sequence shown here is derived from an EMBL/GenBank/DDBJ whole genome shotgun (WGS) entry which is preliminary data.</text>
</comment>
<accession>A0ABV8X1C6</accession>